<name>A0A3D9L7N7_9MICC</name>
<dbReference type="AlphaFoldDB" id="A0A3D9L7N7"/>
<reference evidence="2 3" key="1">
    <citation type="submission" date="2018-07" db="EMBL/GenBank/DDBJ databases">
        <title>Sequencing the genomes of 1000 actinobacteria strains.</title>
        <authorList>
            <person name="Klenk H.-P."/>
        </authorList>
    </citation>
    <scope>NUCLEOTIDE SEQUENCE [LARGE SCALE GENOMIC DNA]</scope>
    <source>
        <strain evidence="2 3">DSM 14442</strain>
    </source>
</reference>
<comment type="caution">
    <text evidence="2">The sequence shown here is derived from an EMBL/GenBank/DDBJ whole genome shotgun (WGS) entry which is preliminary data.</text>
</comment>
<dbReference type="Pfam" id="PF12005">
    <property type="entry name" value="DUF3499"/>
    <property type="match status" value="1"/>
</dbReference>
<evidence type="ECO:0000256" key="1">
    <source>
        <dbReference type="SAM" id="MobiDB-lite"/>
    </source>
</evidence>
<gene>
    <name evidence="2" type="ORF">C8E99_0125</name>
</gene>
<evidence type="ECO:0000313" key="3">
    <source>
        <dbReference type="Proteomes" id="UP000256727"/>
    </source>
</evidence>
<keyword evidence="3" id="KW-1185">Reference proteome</keyword>
<feature type="region of interest" description="Disordered" evidence="1">
    <location>
        <begin position="85"/>
        <end position="143"/>
    </location>
</feature>
<organism evidence="2 3">
    <name type="scientific">Citricoccus muralis</name>
    <dbReference type="NCBI Taxonomy" id="169134"/>
    <lineage>
        <taxon>Bacteria</taxon>
        <taxon>Bacillati</taxon>
        <taxon>Actinomycetota</taxon>
        <taxon>Actinomycetes</taxon>
        <taxon>Micrococcales</taxon>
        <taxon>Micrococcaceae</taxon>
        <taxon>Citricoccus</taxon>
    </lineage>
</organism>
<dbReference type="InterPro" id="IPR021888">
    <property type="entry name" value="DUF3499"/>
</dbReference>
<accession>A0A3D9L7N7</accession>
<protein>
    <submittedName>
        <fullName evidence="2">Uncharacterized protein DUF3499</fullName>
    </submittedName>
</protein>
<dbReference type="Proteomes" id="UP000256727">
    <property type="component" value="Unassembled WGS sequence"/>
</dbReference>
<evidence type="ECO:0000313" key="2">
    <source>
        <dbReference type="EMBL" id="REE02358.1"/>
    </source>
</evidence>
<proteinExistence type="predicted"/>
<sequence length="143" mass="15358">MRQCSKTSCQSAALATLTYNYADSTVVLGPMSRLAEPHTYDLCEKHSRSMTAPKGWELLRIQLPEGAERPVPEEPDDLLALAHAVREPSVRSEPARSGSSSAPLVGRRGTSPDAGPRPETTASVNGDAPARPGRPTLRLLRDS</sequence>
<dbReference type="RefSeq" id="WP_211309074.1">
    <property type="nucleotide sequence ID" value="NZ_QREH01000001.1"/>
</dbReference>
<feature type="compositionally biased region" description="Basic and acidic residues" evidence="1">
    <location>
        <begin position="85"/>
        <end position="94"/>
    </location>
</feature>
<dbReference type="EMBL" id="QREH01000001">
    <property type="protein sequence ID" value="REE02358.1"/>
    <property type="molecule type" value="Genomic_DNA"/>
</dbReference>